<dbReference type="Gene3D" id="1.25.50.20">
    <property type="match status" value="1"/>
</dbReference>
<keyword evidence="5" id="KW-0378">Hydrolase</keyword>
<dbReference type="PRINTS" id="PR00756">
    <property type="entry name" value="ALADIPTASE"/>
</dbReference>
<feature type="region of interest" description="Disordered" evidence="8">
    <location>
        <begin position="716"/>
        <end position="759"/>
    </location>
</feature>
<dbReference type="PANTHER" id="PTHR11533">
    <property type="entry name" value="PROTEASE M1 ZINC METALLOPROTEASE"/>
    <property type="match status" value="1"/>
</dbReference>
<feature type="region of interest" description="Disordered" evidence="8">
    <location>
        <begin position="673"/>
        <end position="704"/>
    </location>
</feature>
<reference evidence="12 13" key="1">
    <citation type="submission" date="2023-08" db="EMBL/GenBank/DDBJ databases">
        <title>A Necator americanus chromosomal reference genome.</title>
        <authorList>
            <person name="Ilik V."/>
            <person name="Petrzelkova K.J."/>
            <person name="Pardy F."/>
            <person name="Fuh T."/>
            <person name="Niatou-Singa F.S."/>
            <person name="Gouil Q."/>
            <person name="Baker L."/>
            <person name="Ritchie M.E."/>
            <person name="Jex A.R."/>
            <person name="Gazzola D."/>
            <person name="Li H."/>
            <person name="Toshio Fujiwara R."/>
            <person name="Zhan B."/>
            <person name="Aroian R.V."/>
            <person name="Pafco B."/>
            <person name="Schwarz E.M."/>
        </authorList>
    </citation>
    <scope>NUCLEOTIDE SEQUENCE [LARGE SCALE GENOMIC DNA]</scope>
    <source>
        <strain evidence="12 13">Aroian</strain>
        <tissue evidence="12">Whole animal</tissue>
    </source>
</reference>
<keyword evidence="4" id="KW-0479">Metal-binding</keyword>
<evidence type="ECO:0000256" key="4">
    <source>
        <dbReference type="ARBA" id="ARBA00022723"/>
    </source>
</evidence>
<dbReference type="InterPro" id="IPR034016">
    <property type="entry name" value="M1_APN-typ"/>
</dbReference>
<keyword evidence="6" id="KW-0862">Zinc</keyword>
<comment type="cofactor">
    <cofactor evidence="1">
        <name>Zn(2+)</name>
        <dbReference type="ChEBI" id="CHEBI:29105"/>
    </cofactor>
</comment>
<dbReference type="InterPro" id="IPR042097">
    <property type="entry name" value="Aminopeptidase_N-like_N_sf"/>
</dbReference>
<dbReference type="Proteomes" id="UP001303046">
    <property type="component" value="Unassembled WGS sequence"/>
</dbReference>
<gene>
    <name evidence="12" type="primary">Necator_chrIV.g13950</name>
    <name evidence="12" type="ORF">RB195_000658</name>
</gene>
<evidence type="ECO:0008006" key="14">
    <source>
        <dbReference type="Google" id="ProtNLM"/>
    </source>
</evidence>
<keyword evidence="13" id="KW-1185">Reference proteome</keyword>
<evidence type="ECO:0000256" key="6">
    <source>
        <dbReference type="ARBA" id="ARBA00022833"/>
    </source>
</evidence>
<evidence type="ECO:0000313" key="13">
    <source>
        <dbReference type="Proteomes" id="UP001303046"/>
    </source>
</evidence>
<dbReference type="InterPro" id="IPR014782">
    <property type="entry name" value="Peptidase_M1_dom"/>
</dbReference>
<name>A0ABR1DDT2_NECAM</name>
<protein>
    <recommendedName>
        <fullName evidence="14">Peptidase family M1</fullName>
    </recommendedName>
</protein>
<feature type="transmembrane region" description="Helical" evidence="9">
    <location>
        <begin position="43"/>
        <end position="67"/>
    </location>
</feature>
<dbReference type="PANTHER" id="PTHR11533:SF21">
    <property type="entry name" value="AMINOPEPTIDASE"/>
    <property type="match status" value="1"/>
</dbReference>
<accession>A0ABR1DDT2</accession>
<dbReference type="Gene3D" id="2.60.40.1730">
    <property type="entry name" value="tricorn interacting facor f3 domain"/>
    <property type="match status" value="1"/>
</dbReference>
<keyword evidence="9" id="KW-1133">Transmembrane helix</keyword>
<evidence type="ECO:0000259" key="10">
    <source>
        <dbReference type="Pfam" id="PF01433"/>
    </source>
</evidence>
<feature type="compositionally biased region" description="Basic and acidic residues" evidence="8">
    <location>
        <begin position="673"/>
        <end position="695"/>
    </location>
</feature>
<dbReference type="SUPFAM" id="SSF63737">
    <property type="entry name" value="Leukotriene A4 hydrolase N-terminal domain"/>
    <property type="match status" value="1"/>
</dbReference>
<dbReference type="Pfam" id="PF01433">
    <property type="entry name" value="Peptidase_M1"/>
    <property type="match status" value="1"/>
</dbReference>
<evidence type="ECO:0000256" key="8">
    <source>
        <dbReference type="SAM" id="MobiDB-lite"/>
    </source>
</evidence>
<evidence type="ECO:0000256" key="5">
    <source>
        <dbReference type="ARBA" id="ARBA00022801"/>
    </source>
</evidence>
<comment type="similarity">
    <text evidence="2">Belongs to the peptidase M1 family.</text>
</comment>
<dbReference type="Gene3D" id="1.10.390.10">
    <property type="entry name" value="Neutral Protease Domain 2"/>
    <property type="match status" value="1"/>
</dbReference>
<evidence type="ECO:0000256" key="7">
    <source>
        <dbReference type="ARBA" id="ARBA00023049"/>
    </source>
</evidence>
<evidence type="ECO:0000256" key="1">
    <source>
        <dbReference type="ARBA" id="ARBA00001947"/>
    </source>
</evidence>
<evidence type="ECO:0000256" key="3">
    <source>
        <dbReference type="ARBA" id="ARBA00022670"/>
    </source>
</evidence>
<keyword evidence="7" id="KW-0482">Metalloprotease</keyword>
<keyword evidence="9" id="KW-0472">Membrane</keyword>
<dbReference type="CDD" id="cd09601">
    <property type="entry name" value="M1_APN-Q_like"/>
    <property type="match status" value="1"/>
</dbReference>
<keyword evidence="9" id="KW-0812">Transmembrane</keyword>
<evidence type="ECO:0000313" key="12">
    <source>
        <dbReference type="EMBL" id="KAK6747596.1"/>
    </source>
</evidence>
<evidence type="ECO:0000259" key="11">
    <source>
        <dbReference type="Pfam" id="PF17900"/>
    </source>
</evidence>
<dbReference type="SUPFAM" id="SSF55486">
    <property type="entry name" value="Metalloproteases ('zincins'), catalytic domain"/>
    <property type="match status" value="1"/>
</dbReference>
<keyword evidence="3" id="KW-0645">Protease</keyword>
<dbReference type="InterPro" id="IPR045357">
    <property type="entry name" value="Aminopeptidase_N-like_N"/>
</dbReference>
<proteinExistence type="inferred from homology"/>
<dbReference type="EMBL" id="JAVFWL010000004">
    <property type="protein sequence ID" value="KAK6747596.1"/>
    <property type="molecule type" value="Genomic_DNA"/>
</dbReference>
<evidence type="ECO:0000256" key="9">
    <source>
        <dbReference type="SAM" id="Phobius"/>
    </source>
</evidence>
<comment type="caution">
    <text evidence="12">The sequence shown here is derived from an EMBL/GenBank/DDBJ whole genome shotgun (WGS) entry which is preliminary data.</text>
</comment>
<sequence>MAETGLVEEIEPCLRTETGKPPDSLISGLSSISHRKPDYARRCIIVLLIHAVFILAVFLAFLIGHWLSEQNENNNTAADELVYFITSAPSSSPTTTNLPTDEVTLLTTMKKPELTTRLQLTSLTPRDRLIPVRLNTLEPQRNFTLMDVSPPAYESYEFMEELHATHEKRKQDVLLVPVPTHTLPLHYDLNLDLTQFGQRVIRGSLTVHLESFGNSTDDEILFHVGTRVNIERIRLRREGRRVYPKTLKREDQKKLARLVLKERLKRGRYLLEMEYNSTICDEDGGLHCYYEIDSANKSVVSSFTTKFEPALARSFLPCWDDPGIKATFNISVLHHPKYVVLSNMPRSGQKQKSDDLITTTFHESPPMSTYLLAFAIGELVPLEMRTERNLPLAVWTHPEDFLSARFAANFSPVMFDRVEDELEVPYPLPKMDFVAARSFPVGGMENWGLIVFDKQSLLLDSSLEDSLNMTVDRLYHEYRIEKIITHEVAHQWFGNLVTMRDWSDLWLNEGFATYMVYELLKQEHPKLTENEYLTRLCQLVRKQSTLDRPALVRPLTTELEVEQSFHGTHLYTKGCVMVNMIRDLVSEFEFRAGVRRYLRKNAYRSVSRQELWESMPAYADHGAEQQRLSDVMEGWLVNEGIPELTFTRNYLNDMITITQRRCDDHYHKAFLKDDKEKSEGKQGERIKTRTRRNDDEGTTPFNDSFFDYLPTDNVEPVKKKRKHGRRKAKKHKPTVTPPSSSISIDSRRDELRKPRHTPRPSDLWSIPFSYTFGSVKSTEGQVVRQFWVKNRSVSFVDVELSPSQAVLANPNWIYPYRVNYDITNWKMIARLLHQNYLEFPARSRIQILVDAETFLAHSDLPELFIYILGYLADETDLGVSLIGMNAIHRLFDSFRGINLPELQLYLAPAIAQLDRLLDDSQSDSELAALWLIDPTRLSKLYHLRCMTNLPTCDHQAQAQRWMLFPNSLHDDVHKQVTAVCHYFFTHNVTREESLLEAQLKSRGTYWSTAVQLAACSHADRVIRLAAKQIVATKNAAIFASTLQSDFSLHYNAKFRKALWNQIGKMTTAERRLLFSVDEIKPQPASRIILHSIRSLDELNQVRSLVTDWGPKMSKHLEYIERHLRWKMHVSRTSLKEFFSNHATI</sequence>
<dbReference type="InterPro" id="IPR001930">
    <property type="entry name" value="Peptidase_M1"/>
</dbReference>
<dbReference type="Gene3D" id="2.60.40.1910">
    <property type="match status" value="1"/>
</dbReference>
<dbReference type="Pfam" id="PF17900">
    <property type="entry name" value="Peptidase_M1_N"/>
    <property type="match status" value="1"/>
</dbReference>
<dbReference type="InterPro" id="IPR050344">
    <property type="entry name" value="Peptidase_M1_aminopeptidases"/>
</dbReference>
<dbReference type="InterPro" id="IPR027268">
    <property type="entry name" value="Peptidase_M4/M1_CTD_sf"/>
</dbReference>
<evidence type="ECO:0000256" key="2">
    <source>
        <dbReference type="ARBA" id="ARBA00010136"/>
    </source>
</evidence>
<organism evidence="12 13">
    <name type="scientific">Necator americanus</name>
    <name type="common">Human hookworm</name>
    <dbReference type="NCBI Taxonomy" id="51031"/>
    <lineage>
        <taxon>Eukaryota</taxon>
        <taxon>Metazoa</taxon>
        <taxon>Ecdysozoa</taxon>
        <taxon>Nematoda</taxon>
        <taxon>Chromadorea</taxon>
        <taxon>Rhabditida</taxon>
        <taxon>Rhabditina</taxon>
        <taxon>Rhabditomorpha</taxon>
        <taxon>Strongyloidea</taxon>
        <taxon>Ancylostomatidae</taxon>
        <taxon>Bunostominae</taxon>
        <taxon>Necator</taxon>
    </lineage>
</organism>
<feature type="compositionally biased region" description="Basic residues" evidence="8">
    <location>
        <begin position="718"/>
        <end position="733"/>
    </location>
</feature>
<feature type="domain" description="Aminopeptidase N-like N-terminal" evidence="11">
    <location>
        <begin position="184"/>
        <end position="371"/>
    </location>
</feature>
<feature type="domain" description="Peptidase M1 membrane alanine aminopeptidase" evidence="10">
    <location>
        <begin position="406"/>
        <end position="635"/>
    </location>
</feature>